<evidence type="ECO:0000313" key="3">
    <source>
        <dbReference type="Proteomes" id="UP000829291"/>
    </source>
</evidence>
<dbReference type="PROSITE" id="PS51257">
    <property type="entry name" value="PROKAR_LIPOPROTEIN"/>
    <property type="match status" value="1"/>
</dbReference>
<feature type="compositionally biased region" description="Gly residues" evidence="1">
    <location>
        <begin position="425"/>
        <end position="446"/>
    </location>
</feature>
<keyword evidence="3" id="KW-1185">Reference proteome</keyword>
<feature type="region of interest" description="Disordered" evidence="1">
    <location>
        <begin position="387"/>
        <end position="673"/>
    </location>
</feature>
<feature type="compositionally biased region" description="Polar residues" evidence="1">
    <location>
        <begin position="338"/>
        <end position="348"/>
    </location>
</feature>
<evidence type="ECO:0000313" key="4">
    <source>
        <dbReference type="RefSeq" id="XP_046600177.1"/>
    </source>
</evidence>
<feature type="compositionally biased region" description="Basic and acidic residues" evidence="1">
    <location>
        <begin position="663"/>
        <end position="673"/>
    </location>
</feature>
<dbReference type="GeneID" id="124295192"/>
<dbReference type="Proteomes" id="UP000829291">
    <property type="component" value="Chromosome 6"/>
</dbReference>
<dbReference type="Pfam" id="PF16009">
    <property type="entry name" value="DUF4779"/>
    <property type="match status" value="1"/>
</dbReference>
<feature type="compositionally biased region" description="Basic and acidic residues" evidence="1">
    <location>
        <begin position="474"/>
        <end position="656"/>
    </location>
</feature>
<evidence type="ECO:0000256" key="2">
    <source>
        <dbReference type="SAM" id="SignalP"/>
    </source>
</evidence>
<feature type="signal peptide" evidence="2">
    <location>
        <begin position="1"/>
        <end position="24"/>
    </location>
</feature>
<proteinExistence type="predicted"/>
<evidence type="ECO:0000256" key="1">
    <source>
        <dbReference type="SAM" id="MobiDB-lite"/>
    </source>
</evidence>
<dbReference type="InterPro" id="IPR031959">
    <property type="entry name" value="DUF4779"/>
</dbReference>
<protein>
    <submittedName>
        <fullName evidence="4">Filaggrin-2-like</fullName>
    </submittedName>
</protein>
<accession>A0ABM3GIT0</accession>
<gene>
    <name evidence="4" type="primary">LOC124295192</name>
</gene>
<keyword evidence="2" id="KW-0732">Signal</keyword>
<dbReference type="RefSeq" id="XP_046600177.1">
    <property type="nucleotide sequence ID" value="XM_046744221.1"/>
</dbReference>
<feature type="region of interest" description="Disordered" evidence="1">
    <location>
        <begin position="186"/>
        <end position="232"/>
    </location>
</feature>
<reference evidence="4" key="1">
    <citation type="submission" date="2025-08" db="UniProtKB">
        <authorList>
            <consortium name="RefSeq"/>
        </authorList>
    </citation>
    <scope>IDENTIFICATION</scope>
    <source>
        <tissue evidence="4">Thorax and Abdomen</tissue>
    </source>
</reference>
<feature type="compositionally biased region" description="Basic and acidic residues" evidence="1">
    <location>
        <begin position="447"/>
        <end position="468"/>
    </location>
</feature>
<feature type="region of interest" description="Disordered" evidence="1">
    <location>
        <begin position="318"/>
        <end position="361"/>
    </location>
</feature>
<name>A0ABM3GIT0_NEOLC</name>
<sequence>MRTLPHRSALLGILALTFLTGCVGSSGAQSHCLDPAYAQSRRRSTTRTVKTPTTTNQPAVTTSVAFEPQRMYSTRIQRRIASPTVTSVRQIKTTRTHATVRPDVTTTVAYEPQRMPSMRVQRRLPSPTESPTRQLMTTLNPDVVESASKPIARRMRKSKKQNNAAMIDEASSLVSVATAPRINDLVHPAPSTLSRRYSTEDATPGQRRRVAPREQPSPFNMNQYLGLPRSSPTLRDSVIRTTTALPQLKNPVTELNPHTLAGYTLAANSYGHTPIPLLHNAASNDAIQATVTPFVPRGTVRHRDEISQTTESFTKLQIDLDNQGESETNKGRLENESSDSTATDTVNETPMEDTSDSANVEHLGYSYAGADDSEEEMQAENYKVHENTHKVPKGGGGGHGGHGGGKGGGGHGGGGHGGGHDGHGGGKGGGGHGGGGGGGHGGGGGGESDHKFEKGGGEEHKDHHHESHGQSGEKNYKGHHEYDKGEKGYHDKEKHSGHYAEKKGDEKKHHAESGYHGEHHHGEKGVKEANFGEKGEHQKGHSTKGEHSIHKKDEYEKKTEFFDEFHEDGGSEKHGEFHHEHDSKKGGHEKSSHLDAGEHEVKHGKEHKHDKGHHYHEDKGHKQADGHEAHHKHDDKFGKKESHEEAKKWAFKKGDDGAGGGGGKKEGDGGKKE</sequence>
<feature type="chain" id="PRO_5047163822" evidence="2">
    <location>
        <begin position="25"/>
        <end position="673"/>
    </location>
</feature>
<organism evidence="3 4">
    <name type="scientific">Neodiprion lecontei</name>
    <name type="common">Redheaded pine sawfly</name>
    <dbReference type="NCBI Taxonomy" id="441921"/>
    <lineage>
        <taxon>Eukaryota</taxon>
        <taxon>Metazoa</taxon>
        <taxon>Ecdysozoa</taxon>
        <taxon>Arthropoda</taxon>
        <taxon>Hexapoda</taxon>
        <taxon>Insecta</taxon>
        <taxon>Pterygota</taxon>
        <taxon>Neoptera</taxon>
        <taxon>Endopterygota</taxon>
        <taxon>Hymenoptera</taxon>
        <taxon>Tenthredinoidea</taxon>
        <taxon>Diprionidae</taxon>
        <taxon>Diprioninae</taxon>
        <taxon>Neodiprion</taxon>
    </lineage>
</organism>
<feature type="compositionally biased region" description="Gly residues" evidence="1">
    <location>
        <begin position="393"/>
        <end position="417"/>
    </location>
</feature>